<dbReference type="GO" id="GO:0050797">
    <property type="term" value="F:thymidylate synthase (FAD) activity"/>
    <property type="evidence" value="ECO:0007669"/>
    <property type="project" value="InterPro"/>
</dbReference>
<dbReference type="GO" id="GO:0004799">
    <property type="term" value="F:thymidylate synthase activity"/>
    <property type="evidence" value="ECO:0007669"/>
    <property type="project" value="TreeGrafter"/>
</dbReference>
<dbReference type="CDD" id="cd20175">
    <property type="entry name" value="ThyX"/>
    <property type="match status" value="2"/>
</dbReference>
<dbReference type="PROSITE" id="PS51331">
    <property type="entry name" value="THYX"/>
    <property type="match status" value="2"/>
</dbReference>
<dbReference type="Proteomes" id="UP000034107">
    <property type="component" value="Unassembled WGS sequence"/>
</dbReference>
<evidence type="ECO:0000313" key="2">
    <source>
        <dbReference type="Proteomes" id="UP000034107"/>
    </source>
</evidence>
<accession>A0A0G1RGI0</accession>
<dbReference type="SUPFAM" id="SSF69796">
    <property type="entry name" value="Thymidylate synthase-complementing protein Thy1"/>
    <property type="match status" value="2"/>
</dbReference>
<evidence type="ECO:0000313" key="1">
    <source>
        <dbReference type="EMBL" id="KKU20045.1"/>
    </source>
</evidence>
<comment type="caution">
    <text evidence="1">The sequence shown here is derived from an EMBL/GenBank/DDBJ whole genome shotgun (WGS) entry which is preliminary data.</text>
</comment>
<dbReference type="GO" id="GO:0050660">
    <property type="term" value="F:flavin adenine dinucleotide binding"/>
    <property type="evidence" value="ECO:0007669"/>
    <property type="project" value="InterPro"/>
</dbReference>
<dbReference type="GO" id="GO:0006231">
    <property type="term" value="P:dTMP biosynthetic process"/>
    <property type="evidence" value="ECO:0007669"/>
    <property type="project" value="InterPro"/>
</dbReference>
<dbReference type="AlphaFoldDB" id="A0A0G1RGI0"/>
<proteinExistence type="predicted"/>
<dbReference type="GO" id="GO:0070402">
    <property type="term" value="F:NADPH binding"/>
    <property type="evidence" value="ECO:0007669"/>
    <property type="project" value="TreeGrafter"/>
</dbReference>
<reference evidence="1 2" key="1">
    <citation type="journal article" date="2015" name="Nature">
        <title>rRNA introns, odd ribosomes, and small enigmatic genomes across a large radiation of phyla.</title>
        <authorList>
            <person name="Brown C.T."/>
            <person name="Hug L.A."/>
            <person name="Thomas B.C."/>
            <person name="Sharon I."/>
            <person name="Castelle C.J."/>
            <person name="Singh A."/>
            <person name="Wilkins M.J."/>
            <person name="Williams K.H."/>
            <person name="Banfield J.F."/>
        </authorList>
    </citation>
    <scope>NUCLEOTIDE SEQUENCE [LARGE SCALE GENOMIC DNA]</scope>
</reference>
<organism evidence="1 2">
    <name type="scientific">Candidatus Nomurabacteria bacterium GW2011_GWA1_46_11</name>
    <dbReference type="NCBI Taxonomy" id="1618732"/>
    <lineage>
        <taxon>Bacteria</taxon>
        <taxon>Candidatus Nomuraibacteriota</taxon>
    </lineage>
</organism>
<protein>
    <submittedName>
        <fullName evidence="1">Thymidylate synthase ThyX</fullName>
    </submittedName>
</protein>
<dbReference type="Pfam" id="PF02511">
    <property type="entry name" value="Thy1"/>
    <property type="match status" value="2"/>
</dbReference>
<dbReference type="PANTHER" id="PTHR34934">
    <property type="entry name" value="FLAVIN-DEPENDENT THYMIDYLATE SYNTHASE"/>
    <property type="match status" value="1"/>
</dbReference>
<dbReference type="InterPro" id="IPR036098">
    <property type="entry name" value="Thymidylate_synthase_ThyX_sf"/>
</dbReference>
<dbReference type="Gene3D" id="3.30.1360.170">
    <property type="match status" value="2"/>
</dbReference>
<name>A0A0G1RGI0_9BACT</name>
<dbReference type="InterPro" id="IPR003669">
    <property type="entry name" value="Thymidylate_synthase_ThyX"/>
</dbReference>
<gene>
    <name evidence="1" type="ORF">UX31_C0045G0009</name>
</gene>
<dbReference type="EMBL" id="LCLS01000045">
    <property type="protein sequence ID" value="KKU20045.1"/>
    <property type="molecule type" value="Genomic_DNA"/>
</dbReference>
<dbReference type="PANTHER" id="PTHR34934:SF1">
    <property type="entry name" value="FLAVIN-DEPENDENT THYMIDYLATE SYNTHASE"/>
    <property type="match status" value="1"/>
</dbReference>
<sequence>MESVMVRVGRDEDGQDRWVPVSDPGDPTLVRAYEINVEDILQDPATIRSARVSTDRDTLAVNDKAQGLESYLWRDRHDTPFEGLGLRFRIETPIMFAQPLFRLFASHNEFSGRYSELDGDYYTPERLIPGQRERFDRAEERAWVLYRKLLGMGVAKEMARLAHLYRFKTKFYMTISLRHLLEFLYISNVPFRHTTTEFYDIRELFLEVVQCWMPWAFQAWQQYSRFLNLEWIGQFRSSQSPGAYEALQVAKVLDHGEVRFLELQGSEDFMLSCLDDFPSPLSAFGHSRMKFYCSVPIHVFRQWIRHRDAIWTEPTIDFDTVVRERRFFTPELFRKQEGKVGSYTFSDMDEASNQVVRVLFAEHLERACLDYEQERWSMVNSEVAAMNLPYRFYVPMVWNVTAKSMMNFFSLRCDSHAQYEIRQYANAIWPMFVRSYPRVARIFAKHLHYGDSQLIKQLAI</sequence>